<dbReference type="Pfam" id="PF00011">
    <property type="entry name" value="HSP20"/>
    <property type="match status" value="1"/>
</dbReference>
<evidence type="ECO:0000313" key="2">
    <source>
        <dbReference type="EMBL" id="KKN41821.1"/>
    </source>
</evidence>
<feature type="domain" description="SHSP" evidence="1">
    <location>
        <begin position="1"/>
        <end position="76"/>
    </location>
</feature>
<dbReference type="SUPFAM" id="SSF49764">
    <property type="entry name" value="HSP20-like chaperones"/>
    <property type="match status" value="1"/>
</dbReference>
<evidence type="ECO:0000259" key="1">
    <source>
        <dbReference type="PROSITE" id="PS01031"/>
    </source>
</evidence>
<reference evidence="2" key="1">
    <citation type="journal article" date="2015" name="Nature">
        <title>Complex archaea that bridge the gap between prokaryotes and eukaryotes.</title>
        <authorList>
            <person name="Spang A."/>
            <person name="Saw J.H."/>
            <person name="Jorgensen S.L."/>
            <person name="Zaremba-Niedzwiedzka K."/>
            <person name="Martijn J."/>
            <person name="Lind A.E."/>
            <person name="van Eijk R."/>
            <person name="Schleper C."/>
            <person name="Guy L."/>
            <person name="Ettema T.J."/>
        </authorList>
    </citation>
    <scope>NUCLEOTIDE SEQUENCE</scope>
</reference>
<proteinExistence type="predicted"/>
<organism evidence="2">
    <name type="scientific">marine sediment metagenome</name>
    <dbReference type="NCBI Taxonomy" id="412755"/>
    <lineage>
        <taxon>unclassified sequences</taxon>
        <taxon>metagenomes</taxon>
        <taxon>ecological metagenomes</taxon>
    </lineage>
</organism>
<dbReference type="EMBL" id="LAZR01001622">
    <property type="protein sequence ID" value="KKN41821.1"/>
    <property type="molecule type" value="Genomic_DNA"/>
</dbReference>
<dbReference type="InterPro" id="IPR008978">
    <property type="entry name" value="HSP20-like_chaperone"/>
</dbReference>
<dbReference type="Gene3D" id="2.60.40.790">
    <property type="match status" value="1"/>
</dbReference>
<comment type="caution">
    <text evidence="2">The sequence shown here is derived from an EMBL/GenBank/DDBJ whole genome shotgun (WGS) entry which is preliminary data.</text>
</comment>
<dbReference type="CDD" id="cd06464">
    <property type="entry name" value="ACD_sHsps-like"/>
    <property type="match status" value="1"/>
</dbReference>
<protein>
    <recommendedName>
        <fullName evidence="1">SHSP domain-containing protein</fullName>
    </recommendedName>
</protein>
<name>A0A0F9SY95_9ZZZZ</name>
<gene>
    <name evidence="2" type="ORF">LCGC14_0719330</name>
</gene>
<dbReference type="PROSITE" id="PS01031">
    <property type="entry name" value="SHSP"/>
    <property type="match status" value="1"/>
</dbReference>
<sequence length="76" mass="8544">IEVILPGVEKDTLKLKMNKENLIIYGETETINYGGLFQLCCPVDTEKAKSSYKNGLLKIEVPYLDAIKDIVDIIID</sequence>
<dbReference type="AlphaFoldDB" id="A0A0F9SY95"/>
<accession>A0A0F9SY95</accession>
<dbReference type="InterPro" id="IPR002068">
    <property type="entry name" value="A-crystallin/Hsp20_dom"/>
</dbReference>
<feature type="non-terminal residue" evidence="2">
    <location>
        <position position="1"/>
    </location>
</feature>